<dbReference type="GO" id="GO:0070300">
    <property type="term" value="F:phosphatidic acid binding"/>
    <property type="evidence" value="ECO:0007669"/>
    <property type="project" value="InterPro"/>
</dbReference>
<feature type="region of interest" description="Disordered" evidence="1">
    <location>
        <begin position="169"/>
        <end position="239"/>
    </location>
</feature>
<evidence type="ECO:0000256" key="1">
    <source>
        <dbReference type="SAM" id="MobiDB-lite"/>
    </source>
</evidence>
<protein>
    <submittedName>
        <fullName evidence="2">Uncharacterized protein</fullName>
    </submittedName>
</protein>
<comment type="caution">
    <text evidence="2">The sequence shown here is derived from an EMBL/GenBank/DDBJ whole genome shotgun (WGS) entry which is preliminary data.</text>
</comment>
<proteinExistence type="predicted"/>
<reference evidence="2" key="1">
    <citation type="submission" date="2018-10" db="EMBL/GenBank/DDBJ databases">
        <title>Population genomic analysis revealed the cold adaptation of white poplar.</title>
        <authorList>
            <person name="Liu Y.-J."/>
        </authorList>
    </citation>
    <scope>NUCLEOTIDE SEQUENCE [LARGE SCALE GENOMIC DNA]</scope>
    <source>
        <strain evidence="2">PAL-ZL1</strain>
    </source>
</reference>
<dbReference type="PANTHER" id="PTHR33971">
    <property type="entry name" value="OS06G0232000 PROTEIN"/>
    <property type="match status" value="1"/>
</dbReference>
<feature type="compositionally biased region" description="Pro residues" evidence="1">
    <location>
        <begin position="186"/>
        <end position="200"/>
    </location>
</feature>
<dbReference type="PANTHER" id="PTHR33971:SF3">
    <property type="entry name" value="UBIQUITIN CARBOXYL-TERMINAL HYDROLASE 36"/>
    <property type="match status" value="1"/>
</dbReference>
<evidence type="ECO:0000313" key="2">
    <source>
        <dbReference type="EMBL" id="TKR99039.1"/>
    </source>
</evidence>
<accession>A0A4U5PPJ1</accession>
<dbReference type="AlphaFoldDB" id="A0A4U5PPJ1"/>
<name>A0A4U5PPJ1_POPAL</name>
<dbReference type="STRING" id="43335.A0A4U5PPJ1"/>
<dbReference type="InterPro" id="IPR038943">
    <property type="entry name" value="PLDrp1-like"/>
</dbReference>
<dbReference type="EMBL" id="RCHU01000641">
    <property type="protein sequence ID" value="TKR99039.1"/>
    <property type="molecule type" value="Genomic_DNA"/>
</dbReference>
<dbReference type="GO" id="GO:0004674">
    <property type="term" value="F:protein serine/threonine kinase activity"/>
    <property type="evidence" value="ECO:0007669"/>
    <property type="project" value="TreeGrafter"/>
</dbReference>
<organism evidence="2">
    <name type="scientific">Populus alba</name>
    <name type="common">White poplar</name>
    <dbReference type="NCBI Taxonomy" id="43335"/>
    <lineage>
        <taxon>Eukaryota</taxon>
        <taxon>Viridiplantae</taxon>
        <taxon>Streptophyta</taxon>
        <taxon>Embryophyta</taxon>
        <taxon>Tracheophyta</taxon>
        <taxon>Spermatophyta</taxon>
        <taxon>Magnoliopsida</taxon>
        <taxon>eudicotyledons</taxon>
        <taxon>Gunneridae</taxon>
        <taxon>Pentapetalae</taxon>
        <taxon>rosids</taxon>
        <taxon>fabids</taxon>
        <taxon>Malpighiales</taxon>
        <taxon>Salicaceae</taxon>
        <taxon>Saliceae</taxon>
        <taxon>Populus</taxon>
    </lineage>
</organism>
<gene>
    <name evidence="2" type="ORF">D5086_0000194280</name>
</gene>
<feature type="compositionally biased region" description="Basic and acidic residues" evidence="1">
    <location>
        <begin position="214"/>
        <end position="230"/>
    </location>
</feature>
<sequence length="356" mass="39685">MAFYSYSYEEDYQGEYYTGEYSIIPYNSSYDPSPDHDSVAYSSYNYNEHQVLAYDPPSYYAAYDPVSSYSRTAYSASTFSEPMCIEYDPGHYYNEQTRFIVSYNVSEFNEPAYEEYDPTPYGGGYDLAATYGKPLPHSAETCYPRSTPDPNVSSLNGFSYGSIKAPYGKDEVNEPAAKPQNESKPISPPAIEPAPVPVPVPLELSNGRGNSQEKLQKGEESEEKGVDHPDPSPGYDTGIANGSCGEFGYEYGRPGPQIPPGYGLEAMDLCESLFGYWPCLSRYARNVNDCQEAADCGSHGNQWKGTADYLFGSSNPYGERDDGGNSYGNAIYGYERHYQEEPLHYQVKYVEDSWSS</sequence>